<comment type="caution">
    <text evidence="9">The sequence shown here is derived from an EMBL/GenBank/DDBJ whole genome shotgun (WGS) entry which is preliminary data.</text>
</comment>
<keyword evidence="6" id="KW-0406">Ion transport</keyword>
<feature type="transmembrane region" description="Helical" evidence="8">
    <location>
        <begin position="31"/>
        <end position="51"/>
    </location>
</feature>
<feature type="transmembrane region" description="Helical" evidence="8">
    <location>
        <begin position="249"/>
        <end position="271"/>
    </location>
</feature>
<keyword evidence="10" id="KW-1185">Reference proteome</keyword>
<dbReference type="PANTHER" id="PTHR32024:SF1">
    <property type="entry name" value="KTR SYSTEM POTASSIUM UPTAKE PROTEIN B"/>
    <property type="match status" value="1"/>
</dbReference>
<dbReference type="GO" id="GO:0008324">
    <property type="term" value="F:monoatomic cation transmembrane transporter activity"/>
    <property type="evidence" value="ECO:0007669"/>
    <property type="project" value="InterPro"/>
</dbReference>
<evidence type="ECO:0000256" key="5">
    <source>
        <dbReference type="ARBA" id="ARBA00022989"/>
    </source>
</evidence>
<feature type="transmembrane region" description="Helical" evidence="8">
    <location>
        <begin position="94"/>
        <end position="118"/>
    </location>
</feature>
<keyword evidence="5 8" id="KW-1133">Transmembrane helix</keyword>
<feature type="transmembrane region" description="Helical" evidence="8">
    <location>
        <begin position="63"/>
        <end position="82"/>
    </location>
</feature>
<proteinExistence type="predicted"/>
<comment type="subcellular location">
    <subcellularLocation>
        <location evidence="1">Cell membrane</location>
        <topology evidence="1">Multi-pass membrane protein</topology>
    </subcellularLocation>
</comment>
<evidence type="ECO:0000313" key="9">
    <source>
        <dbReference type="EMBL" id="ROP43295.1"/>
    </source>
</evidence>
<feature type="transmembrane region" description="Helical" evidence="8">
    <location>
        <begin position="430"/>
        <end position="452"/>
    </location>
</feature>
<evidence type="ECO:0000256" key="8">
    <source>
        <dbReference type="SAM" id="Phobius"/>
    </source>
</evidence>
<feature type="transmembrane region" description="Helical" evidence="8">
    <location>
        <begin position="144"/>
        <end position="165"/>
    </location>
</feature>
<organism evidence="9 10">
    <name type="scientific">Pseudokineococcus lusitanus</name>
    <dbReference type="NCBI Taxonomy" id="763993"/>
    <lineage>
        <taxon>Bacteria</taxon>
        <taxon>Bacillati</taxon>
        <taxon>Actinomycetota</taxon>
        <taxon>Actinomycetes</taxon>
        <taxon>Kineosporiales</taxon>
        <taxon>Kineosporiaceae</taxon>
        <taxon>Pseudokineococcus</taxon>
    </lineage>
</organism>
<evidence type="ECO:0000256" key="7">
    <source>
        <dbReference type="ARBA" id="ARBA00023136"/>
    </source>
</evidence>
<keyword evidence="2" id="KW-0813">Transport</keyword>
<keyword evidence="4 8" id="KW-0812">Transmembrane</keyword>
<name>A0A3N1HLF5_9ACTN</name>
<dbReference type="InParanoid" id="A0A3N1HLF5"/>
<gene>
    <name evidence="9" type="ORF">EDC03_1897</name>
</gene>
<dbReference type="InterPro" id="IPR003445">
    <property type="entry name" value="Cat_transpt"/>
</dbReference>
<keyword evidence="3" id="KW-1003">Cell membrane</keyword>
<reference evidence="9 10" key="1">
    <citation type="journal article" date="2015" name="Stand. Genomic Sci.">
        <title>Genomic Encyclopedia of Bacterial and Archaeal Type Strains, Phase III: the genomes of soil and plant-associated and newly described type strains.</title>
        <authorList>
            <person name="Whitman W.B."/>
            <person name="Woyke T."/>
            <person name="Klenk H.P."/>
            <person name="Zhou Y."/>
            <person name="Lilburn T.G."/>
            <person name="Beck B.J."/>
            <person name="De Vos P."/>
            <person name="Vandamme P."/>
            <person name="Eisen J.A."/>
            <person name="Garrity G."/>
            <person name="Hugenholtz P."/>
            <person name="Kyrpides N.C."/>
        </authorList>
    </citation>
    <scope>NUCLEOTIDE SEQUENCE [LARGE SCALE GENOMIC DNA]</scope>
    <source>
        <strain evidence="9 10">CECT 7306</strain>
    </source>
</reference>
<evidence type="ECO:0000256" key="2">
    <source>
        <dbReference type="ARBA" id="ARBA00022448"/>
    </source>
</evidence>
<feature type="transmembrane region" description="Helical" evidence="8">
    <location>
        <begin position="322"/>
        <end position="350"/>
    </location>
</feature>
<dbReference type="PANTHER" id="PTHR32024">
    <property type="entry name" value="TRK SYSTEM POTASSIUM UPTAKE PROTEIN TRKG-RELATED"/>
    <property type="match status" value="1"/>
</dbReference>
<dbReference type="AlphaFoldDB" id="A0A3N1HLF5"/>
<keyword evidence="7 8" id="KW-0472">Membrane</keyword>
<evidence type="ECO:0000256" key="4">
    <source>
        <dbReference type="ARBA" id="ARBA00022692"/>
    </source>
</evidence>
<feature type="transmembrane region" description="Helical" evidence="8">
    <location>
        <begin position="371"/>
        <end position="395"/>
    </location>
</feature>
<dbReference type="GO" id="GO:0005886">
    <property type="term" value="C:plasma membrane"/>
    <property type="evidence" value="ECO:0007669"/>
    <property type="project" value="UniProtKB-SubCell"/>
</dbReference>
<accession>A0A3N1HLF5</accession>
<feature type="transmembrane region" description="Helical" evidence="8">
    <location>
        <begin position="213"/>
        <end position="237"/>
    </location>
</feature>
<dbReference type="Pfam" id="PF02386">
    <property type="entry name" value="TrkH"/>
    <property type="match status" value="1"/>
</dbReference>
<evidence type="ECO:0000256" key="3">
    <source>
        <dbReference type="ARBA" id="ARBA00022475"/>
    </source>
</evidence>
<dbReference type="Proteomes" id="UP000276232">
    <property type="component" value="Unassembled WGS sequence"/>
</dbReference>
<evidence type="ECO:0000256" key="6">
    <source>
        <dbReference type="ARBA" id="ARBA00023065"/>
    </source>
</evidence>
<evidence type="ECO:0000256" key="1">
    <source>
        <dbReference type="ARBA" id="ARBA00004651"/>
    </source>
</evidence>
<dbReference type="GO" id="GO:0030001">
    <property type="term" value="P:metal ion transport"/>
    <property type="evidence" value="ECO:0007669"/>
    <property type="project" value="UniProtKB-ARBA"/>
</dbReference>
<sequence length="469" mass="48895">MDVERPPVGVVRPRAHGVKGRLAEAARRSPARLAVVVFVAVIAVFAALLSLPFATASGTRAPFVDAVFTAVSAVCVTGLTVVDTATYWSHFGEAVILLGIFVGGFGVLVLASLLGLLVSRHLGLTQRLVAANETKALRLGDVALLVRTVFLTSVTVSGVLTAVLLPRFLTAGESFGEALWHALFYGVSSFNNAGFVSHEGGLPQLGDGPVAGDWWLCGPLVVGVLLGSLGFPVVLVLRDRWRSPRRWGLHAQMTVTGVVALFVVGAVLVAAMEWRNPATLGALDGVDRLQAALFASAMTRSGGFSTVDVSEMSTATWLVQDALMFVGGGSASTAGGIRVTTLFVLLLAVVAEARGNRDAEVFGRRLPQSSLRLAVAVGLVGTTTVLVGTASLLALTDETLDVVLFEVISAFATVGLSVTDTGALGDGAKWVLSVLMLVGRTGTMTLAAALALRESSRLYRLPEERPIVG</sequence>
<evidence type="ECO:0000313" key="10">
    <source>
        <dbReference type="Proteomes" id="UP000276232"/>
    </source>
</evidence>
<protein>
    <submittedName>
        <fullName evidence="9">Trk-type K+ transport system membrane component</fullName>
    </submittedName>
</protein>
<dbReference type="EMBL" id="RJKN01000004">
    <property type="protein sequence ID" value="ROP43295.1"/>
    <property type="molecule type" value="Genomic_DNA"/>
</dbReference>
<dbReference type="OrthoDB" id="9810952at2"/>